<dbReference type="EMBL" id="CP004121">
    <property type="protein sequence ID" value="AGF55922.1"/>
    <property type="molecule type" value="Genomic_DNA"/>
</dbReference>
<dbReference type="AlphaFoldDB" id="M1MWS7"/>
<reference evidence="1 2" key="1">
    <citation type="submission" date="2013-02" db="EMBL/GenBank/DDBJ databases">
        <title>Genome sequence of Clostridium saccharoperbutylacetonicum N1-4(HMT).</title>
        <authorList>
            <person name="Poehlein A."/>
            <person name="Daniel R."/>
        </authorList>
    </citation>
    <scope>NUCLEOTIDE SEQUENCE [LARGE SCALE GENOMIC DNA]</scope>
    <source>
        <strain evidence="2">N1-4(HMT)</strain>
    </source>
</reference>
<organism evidence="1 2">
    <name type="scientific">Clostridium saccharoperbutylacetonicum N1-4(HMT)</name>
    <dbReference type="NCBI Taxonomy" id="931276"/>
    <lineage>
        <taxon>Bacteria</taxon>
        <taxon>Bacillati</taxon>
        <taxon>Bacillota</taxon>
        <taxon>Clostridia</taxon>
        <taxon>Eubacteriales</taxon>
        <taxon>Clostridiaceae</taxon>
        <taxon>Clostridium</taxon>
    </lineage>
</organism>
<proteinExistence type="predicted"/>
<protein>
    <submittedName>
        <fullName evidence="1">Uncharacterized protein</fullName>
    </submittedName>
</protein>
<dbReference type="OrthoDB" id="9871681at2"/>
<accession>M1MWS7</accession>
<dbReference type="KEGG" id="csr:Cspa_c21560"/>
<dbReference type="RefSeq" id="WP_015392242.1">
    <property type="nucleotide sequence ID" value="NC_020291.1"/>
</dbReference>
<keyword evidence="2" id="KW-1185">Reference proteome</keyword>
<dbReference type="eggNOG" id="ENOG503275B">
    <property type="taxonomic scope" value="Bacteria"/>
</dbReference>
<sequence length="97" mass="11160">MKVEFCYADGGQVKVVQDSEEIKDILNIVTKEGSKVHIFNQQQENLYGYVSEVLYQIDQDTGEAFLSIYIAEEFKYTTQGRILNKLSAIEKKIEELC</sequence>
<evidence type="ECO:0000313" key="1">
    <source>
        <dbReference type="EMBL" id="AGF55922.1"/>
    </source>
</evidence>
<name>M1MWS7_9CLOT</name>
<dbReference type="Proteomes" id="UP000011728">
    <property type="component" value="Chromosome"/>
</dbReference>
<dbReference type="HOGENOM" id="CLU_2300940_0_0_9"/>
<dbReference type="PATRIC" id="fig|931276.5.peg.2154"/>
<evidence type="ECO:0000313" key="2">
    <source>
        <dbReference type="Proteomes" id="UP000011728"/>
    </source>
</evidence>
<gene>
    <name evidence="1" type="ORF">Cspa_c21560</name>
</gene>